<dbReference type="PANTHER" id="PTHR13929:SF0">
    <property type="entry name" value="UBIA PRENYLTRANSFERASE DOMAIN-CONTAINING PROTEIN 1"/>
    <property type="match status" value="1"/>
</dbReference>
<organism evidence="9 10">
    <name type="scientific">Streptococcus phocae</name>
    <dbReference type="NCBI Taxonomy" id="119224"/>
    <lineage>
        <taxon>Bacteria</taxon>
        <taxon>Bacillati</taxon>
        <taxon>Bacillota</taxon>
        <taxon>Bacilli</taxon>
        <taxon>Lactobacillales</taxon>
        <taxon>Streptococcaceae</taxon>
        <taxon>Streptococcus</taxon>
    </lineage>
</organism>
<gene>
    <name evidence="9" type="ORF">AKK44_00615</name>
</gene>
<feature type="transmembrane region" description="Helical" evidence="8">
    <location>
        <begin position="149"/>
        <end position="167"/>
    </location>
</feature>
<evidence type="ECO:0000313" key="10">
    <source>
        <dbReference type="Proteomes" id="UP000049578"/>
    </source>
</evidence>
<dbReference type="GO" id="GO:0042371">
    <property type="term" value="P:vitamin K biosynthetic process"/>
    <property type="evidence" value="ECO:0007669"/>
    <property type="project" value="TreeGrafter"/>
</dbReference>
<evidence type="ECO:0000256" key="5">
    <source>
        <dbReference type="ARBA" id="ARBA00022692"/>
    </source>
</evidence>
<name>A0A0P6SL04_9STRE</name>
<dbReference type="EMBL" id="LHQM01000003">
    <property type="protein sequence ID" value="KPJ23160.1"/>
    <property type="molecule type" value="Genomic_DNA"/>
</dbReference>
<evidence type="ECO:0000256" key="6">
    <source>
        <dbReference type="ARBA" id="ARBA00022989"/>
    </source>
</evidence>
<dbReference type="PANTHER" id="PTHR13929">
    <property type="entry name" value="1,4-DIHYDROXY-2-NAPHTHOATE OCTAPRENYLTRANSFERASE"/>
    <property type="match status" value="1"/>
</dbReference>
<feature type="transmembrane region" description="Helical" evidence="8">
    <location>
        <begin position="119"/>
        <end position="137"/>
    </location>
</feature>
<comment type="caution">
    <text evidence="9">The sequence shown here is derived from an EMBL/GenBank/DDBJ whole genome shotgun (WGS) entry which is preliminary data.</text>
</comment>
<feature type="transmembrane region" description="Helical" evidence="8">
    <location>
        <begin position="44"/>
        <end position="63"/>
    </location>
</feature>
<feature type="transmembrane region" description="Helical" evidence="8">
    <location>
        <begin position="263"/>
        <end position="283"/>
    </location>
</feature>
<dbReference type="PIRSF" id="PIRSF005355">
    <property type="entry name" value="UBIAD1"/>
    <property type="match status" value="1"/>
</dbReference>
<dbReference type="InterPro" id="IPR026046">
    <property type="entry name" value="UBIAD1"/>
</dbReference>
<evidence type="ECO:0000256" key="1">
    <source>
        <dbReference type="ARBA" id="ARBA00004141"/>
    </source>
</evidence>
<dbReference type="GO" id="GO:0004659">
    <property type="term" value="F:prenyltransferase activity"/>
    <property type="evidence" value="ECO:0007669"/>
    <property type="project" value="InterPro"/>
</dbReference>
<feature type="transmembrane region" description="Helical" evidence="8">
    <location>
        <begin position="191"/>
        <end position="215"/>
    </location>
</feature>
<dbReference type="STRING" id="119224.AKK44_00615"/>
<dbReference type="InterPro" id="IPR044878">
    <property type="entry name" value="UbiA_sf"/>
</dbReference>
<keyword evidence="4 9" id="KW-0808">Transferase</keyword>
<keyword evidence="3" id="KW-0474">Menaquinone biosynthesis</keyword>
<comment type="subcellular location">
    <subcellularLocation>
        <location evidence="1">Membrane</location>
        <topology evidence="1">Multi-pass membrane protein</topology>
    </subcellularLocation>
</comment>
<protein>
    <submittedName>
        <fullName evidence="9">1,4-dihydroxy-2-naphthoate prenyltransferase</fullName>
    </submittedName>
</protein>
<keyword evidence="10" id="KW-1185">Reference proteome</keyword>
<sequence length="317" mass="35854">MKHNPITVPIFLEFVDIKTKVASVFPMLIGFVWAQLHYHNFNVANSILFVIAVISFDMCTTAINNAMDFAKAYDTTYQTQSNVIGKYQLDYQTMLKIIYGLLIFSSLISLILVFKTDILLLPIGIICFLIGIFYTFGPLPLSRLPLGEIFSGITMGFGIFFLAVYVQDPQRLLYSQWSGDSFLITAKLLEIVKIAIMSVPLMALIANIMLANNICDYPQDILNKRYTLVHYIGNKASLNLYAFLHTIAWGMLIVYVMLGWLPLATLALFIAYPISLKGLLAFLKQQTKEGTFLESVKNFILFNGLYLLLLSFLAIYH</sequence>
<keyword evidence="5 8" id="KW-0812">Transmembrane</keyword>
<keyword evidence="7 8" id="KW-0472">Membrane</keyword>
<dbReference type="UniPathway" id="UPA00079"/>
<feature type="transmembrane region" description="Helical" evidence="8">
    <location>
        <begin position="94"/>
        <end position="113"/>
    </location>
</feature>
<dbReference type="Pfam" id="PF01040">
    <property type="entry name" value="UbiA"/>
    <property type="match status" value="1"/>
</dbReference>
<evidence type="ECO:0000313" key="9">
    <source>
        <dbReference type="EMBL" id="KPJ23160.1"/>
    </source>
</evidence>
<dbReference type="GO" id="GO:0009234">
    <property type="term" value="P:menaquinone biosynthetic process"/>
    <property type="evidence" value="ECO:0007669"/>
    <property type="project" value="UniProtKB-UniPathway"/>
</dbReference>
<dbReference type="InterPro" id="IPR000537">
    <property type="entry name" value="UbiA_prenyltransferase"/>
</dbReference>
<dbReference type="Proteomes" id="UP000049578">
    <property type="component" value="Unassembled WGS sequence"/>
</dbReference>
<evidence type="ECO:0000256" key="4">
    <source>
        <dbReference type="ARBA" id="ARBA00022679"/>
    </source>
</evidence>
<evidence type="ECO:0000256" key="2">
    <source>
        <dbReference type="ARBA" id="ARBA00004863"/>
    </source>
</evidence>
<dbReference type="RefSeq" id="WP_054278068.1">
    <property type="nucleotide sequence ID" value="NZ_LHQM01000003.1"/>
</dbReference>
<dbReference type="PATRIC" id="fig|119224.3.peg.850"/>
<comment type="pathway">
    <text evidence="2">Quinol/quinone metabolism; menaquinone biosynthesis.</text>
</comment>
<dbReference type="AlphaFoldDB" id="A0A0P6SL04"/>
<proteinExistence type="predicted"/>
<evidence type="ECO:0000256" key="8">
    <source>
        <dbReference type="SAM" id="Phobius"/>
    </source>
</evidence>
<evidence type="ECO:0000256" key="3">
    <source>
        <dbReference type="ARBA" id="ARBA00022428"/>
    </source>
</evidence>
<evidence type="ECO:0000256" key="7">
    <source>
        <dbReference type="ARBA" id="ARBA00023136"/>
    </source>
</evidence>
<feature type="transmembrane region" description="Helical" evidence="8">
    <location>
        <begin position="236"/>
        <end position="257"/>
    </location>
</feature>
<accession>A0A0P6SL04</accession>
<reference evidence="9 10" key="1">
    <citation type="submission" date="2015-08" db="EMBL/GenBank/DDBJ databases">
        <title>Genome sequence of Streptococcus phocae subsp. phocae ATCC 51973T isolated from liver specimen obtained from seal.</title>
        <authorList>
            <person name="Avendano-Herrera R."/>
        </authorList>
    </citation>
    <scope>NUCLEOTIDE SEQUENCE [LARGE SCALE GENOMIC DNA]</scope>
    <source>
        <strain evidence="9 10">ATCC 51973</strain>
    </source>
</reference>
<dbReference type="NCBIfam" id="NF004752">
    <property type="entry name" value="PRK06080.1-4"/>
    <property type="match status" value="1"/>
</dbReference>
<dbReference type="GO" id="GO:0016020">
    <property type="term" value="C:membrane"/>
    <property type="evidence" value="ECO:0007669"/>
    <property type="project" value="UniProtKB-SubCell"/>
</dbReference>
<keyword evidence="6 8" id="KW-1133">Transmembrane helix</keyword>
<feature type="transmembrane region" description="Helical" evidence="8">
    <location>
        <begin position="21"/>
        <end position="38"/>
    </location>
</feature>
<feature type="transmembrane region" description="Helical" evidence="8">
    <location>
        <begin position="295"/>
        <end position="316"/>
    </location>
</feature>
<dbReference type="Gene3D" id="1.10.357.140">
    <property type="entry name" value="UbiA prenyltransferase"/>
    <property type="match status" value="1"/>
</dbReference>
<dbReference type="CDD" id="cd13962">
    <property type="entry name" value="PT_UbiA_UBIAD1"/>
    <property type="match status" value="1"/>
</dbReference>